<evidence type="ECO:0000256" key="4">
    <source>
        <dbReference type="ARBA" id="ARBA00022692"/>
    </source>
</evidence>
<dbReference type="GO" id="GO:0005886">
    <property type="term" value="C:plasma membrane"/>
    <property type="evidence" value="ECO:0007669"/>
    <property type="project" value="UniProtKB-SubCell"/>
</dbReference>
<dbReference type="GO" id="GO:0055085">
    <property type="term" value="P:transmembrane transport"/>
    <property type="evidence" value="ECO:0007669"/>
    <property type="project" value="InterPro"/>
</dbReference>
<organism evidence="9 10">
    <name type="scientific">Geoalkalibacter subterraneus</name>
    <dbReference type="NCBI Taxonomy" id="483547"/>
    <lineage>
        <taxon>Bacteria</taxon>
        <taxon>Pseudomonadati</taxon>
        <taxon>Thermodesulfobacteriota</taxon>
        <taxon>Desulfuromonadia</taxon>
        <taxon>Desulfuromonadales</taxon>
        <taxon>Geoalkalibacteraceae</taxon>
        <taxon>Geoalkalibacter</taxon>
    </lineage>
</organism>
<dbReference type="CDD" id="cd06261">
    <property type="entry name" value="TM_PBP2"/>
    <property type="match status" value="1"/>
</dbReference>
<dbReference type="EMBL" id="CP010311">
    <property type="protein sequence ID" value="AJF06626.1"/>
    <property type="molecule type" value="Genomic_DNA"/>
</dbReference>
<keyword evidence="6 7" id="KW-0472">Membrane</keyword>
<feature type="transmembrane region" description="Helical" evidence="7">
    <location>
        <begin position="241"/>
        <end position="267"/>
    </location>
</feature>
<comment type="similarity">
    <text evidence="7">Belongs to the binding-protein-dependent transport system permease family.</text>
</comment>
<feature type="transmembrane region" description="Helical" evidence="7">
    <location>
        <begin position="78"/>
        <end position="104"/>
    </location>
</feature>
<proteinExistence type="inferred from homology"/>
<dbReference type="STRING" id="483547.GSUB_08805"/>
<evidence type="ECO:0000313" key="9">
    <source>
        <dbReference type="EMBL" id="AJF06626.1"/>
    </source>
</evidence>
<dbReference type="AlphaFoldDB" id="A0A0B5FSQ5"/>
<comment type="subcellular location">
    <subcellularLocation>
        <location evidence="1 7">Cell membrane</location>
        <topology evidence="1 7">Multi-pass membrane protein</topology>
    </subcellularLocation>
</comment>
<accession>A0A0B5FSQ5</accession>
<evidence type="ECO:0000259" key="8">
    <source>
        <dbReference type="PROSITE" id="PS50928"/>
    </source>
</evidence>
<evidence type="ECO:0000256" key="6">
    <source>
        <dbReference type="ARBA" id="ARBA00023136"/>
    </source>
</evidence>
<dbReference type="SUPFAM" id="SSF161098">
    <property type="entry name" value="MetI-like"/>
    <property type="match status" value="1"/>
</dbReference>
<feature type="domain" description="ABC transmembrane type-1" evidence="8">
    <location>
        <begin position="74"/>
        <end position="264"/>
    </location>
</feature>
<dbReference type="PANTHER" id="PTHR43386">
    <property type="entry name" value="OLIGOPEPTIDE TRANSPORT SYSTEM PERMEASE PROTEIN APPC"/>
    <property type="match status" value="1"/>
</dbReference>
<evidence type="ECO:0000256" key="7">
    <source>
        <dbReference type="RuleBase" id="RU363032"/>
    </source>
</evidence>
<dbReference type="OrthoDB" id="9783218at2"/>
<dbReference type="Proteomes" id="UP000035036">
    <property type="component" value="Chromosome"/>
</dbReference>
<keyword evidence="10" id="KW-1185">Reference proteome</keyword>
<evidence type="ECO:0000256" key="2">
    <source>
        <dbReference type="ARBA" id="ARBA00022448"/>
    </source>
</evidence>
<dbReference type="InterPro" id="IPR050366">
    <property type="entry name" value="BP-dependent_transpt_permease"/>
</dbReference>
<dbReference type="PROSITE" id="PS50928">
    <property type="entry name" value="ABC_TM1"/>
    <property type="match status" value="1"/>
</dbReference>
<keyword evidence="4 7" id="KW-0812">Transmembrane</keyword>
<dbReference type="InterPro" id="IPR035906">
    <property type="entry name" value="MetI-like_sf"/>
</dbReference>
<evidence type="ECO:0000313" key="10">
    <source>
        <dbReference type="Proteomes" id="UP000035036"/>
    </source>
</evidence>
<evidence type="ECO:0000256" key="3">
    <source>
        <dbReference type="ARBA" id="ARBA00022475"/>
    </source>
</evidence>
<evidence type="ECO:0000256" key="5">
    <source>
        <dbReference type="ARBA" id="ARBA00022989"/>
    </source>
</evidence>
<dbReference type="PANTHER" id="PTHR43386:SF1">
    <property type="entry name" value="D,D-DIPEPTIDE TRANSPORT SYSTEM PERMEASE PROTEIN DDPC-RELATED"/>
    <property type="match status" value="1"/>
</dbReference>
<keyword evidence="2 7" id="KW-0813">Transport</keyword>
<sequence length="278" mass="30848">MAVSGFKTALRDGWFRTGFIVALVLLTIALLGPALTFHDPHDIGFTPLSGPSAQHWLGVNDGGMDIGAELLYGLRNTLWFGLLGGTAALLLGIFVGLSSAWYGGWYDRFFMRMGDVLLAIPVVMPLILVAVLLRPSPEVIALLLALFSWPTTAKGLRAQALAVRNRAHVRAAQRMGAGGRYIITRHLLPELFPLYPTGWVTKIRMAIFMEASLAFLGLFSPERKSLGVMIRDAIEFYYLDLWWHWLLPPVFCLTLMLMSLTFIAIGLEQTFDPRLKDG</sequence>
<dbReference type="InterPro" id="IPR000515">
    <property type="entry name" value="MetI-like"/>
</dbReference>
<keyword evidence="5 7" id="KW-1133">Transmembrane helix</keyword>
<dbReference type="HOGENOM" id="CLU_028518_8_0_7"/>
<name>A0A0B5FSQ5_9BACT</name>
<feature type="transmembrane region" description="Helical" evidence="7">
    <location>
        <begin position="116"/>
        <end position="133"/>
    </location>
</feature>
<dbReference type="KEGG" id="gsb:GSUB_08805"/>
<gene>
    <name evidence="9" type="ORF">GSUB_08805</name>
</gene>
<evidence type="ECO:0000256" key="1">
    <source>
        <dbReference type="ARBA" id="ARBA00004651"/>
    </source>
</evidence>
<keyword evidence="3" id="KW-1003">Cell membrane</keyword>
<reference evidence="9 10" key="1">
    <citation type="journal article" date="2015" name="Genome Announc.">
        <title>Genomes of Geoalkalibacter ferrihydriticus Z-0531T and Geoalkalibacter subterraneus Red1T, Two Haloalkaliphilic Metal-Reducing Deltaproteobacteria.</title>
        <authorList>
            <person name="Badalamenti J.P."/>
            <person name="Krajmalnik-Brown R."/>
            <person name="Torres C.I."/>
            <person name="Bond D.R."/>
        </authorList>
    </citation>
    <scope>NUCLEOTIDE SEQUENCE [LARGE SCALE GENOMIC DNA]</scope>
    <source>
        <strain evidence="9 10">Red1</strain>
    </source>
</reference>
<dbReference type="Gene3D" id="1.10.3720.10">
    <property type="entry name" value="MetI-like"/>
    <property type="match status" value="1"/>
</dbReference>
<dbReference type="Pfam" id="PF00528">
    <property type="entry name" value="BPD_transp_1"/>
    <property type="match status" value="1"/>
</dbReference>
<protein>
    <submittedName>
        <fullName evidence="9">ABC transporter permease</fullName>
    </submittedName>
</protein>